<evidence type="ECO:0000313" key="3">
    <source>
        <dbReference type="EMBL" id="VDL71001.1"/>
    </source>
</evidence>
<name>A0A0N4XWV7_NIPBR</name>
<dbReference type="GO" id="GO:0016671">
    <property type="term" value="F:oxidoreductase activity, acting on a sulfur group of donors, disulfide as acceptor"/>
    <property type="evidence" value="ECO:0007669"/>
    <property type="project" value="InterPro"/>
</dbReference>
<comment type="similarity">
    <text evidence="1">Belongs to the GILT family.</text>
</comment>
<accession>A0A0N4XWV7</accession>
<keyword evidence="4" id="KW-1185">Reference proteome</keyword>
<sequence length="316" mass="35740">LYLLFQQPLYTAGAIPYEFYVFQVFPRFTDIIRSPTMWLLVIVVALATQLVLSELPSRQTRPPHPLILLERDLENLNCLFFRRNCSNHLADLSEANRLFWKIMASEPSKPKLNTVRLEIYMESLCPDTSRTNRANFLNSICDFRFLHKQLMKAWSLLSSTNRVELVLVPFGKARCVAKGDDFECSCQHGAAECTLNQLMNCVIDRLGYPDQIVPIVDCIQGKGTLDNAMNSCITNSALLDAQEMRTCATGPRGRRLLAIAGSKTAALSPRLDFVPWIMIDGERNSDALYDLHENLCKKLEPAPEACSDVLQKVHVE</sequence>
<dbReference type="STRING" id="27835.A0A0N4XWV7"/>
<dbReference type="AlphaFoldDB" id="A0A0N4XWV7"/>
<reference evidence="5" key="1">
    <citation type="submission" date="2017-02" db="UniProtKB">
        <authorList>
            <consortium name="WormBaseParasite"/>
        </authorList>
    </citation>
    <scope>IDENTIFICATION</scope>
</reference>
<proteinExistence type="inferred from homology"/>
<dbReference type="PANTHER" id="PTHR13234">
    <property type="entry name" value="GAMMA-INTERFERON INDUCIBLE LYSOSOMAL THIOL REDUCTASE GILT"/>
    <property type="match status" value="1"/>
</dbReference>
<evidence type="ECO:0000313" key="5">
    <source>
        <dbReference type="WBParaSite" id="NBR_0000741101-mRNA-1"/>
    </source>
</evidence>
<dbReference type="WBParaSite" id="NBR_0000741101-mRNA-1">
    <property type="protein sequence ID" value="NBR_0000741101-mRNA-1"/>
    <property type="gene ID" value="NBR_0000741101"/>
</dbReference>
<evidence type="ECO:0000256" key="2">
    <source>
        <dbReference type="ARBA" id="ARBA00023180"/>
    </source>
</evidence>
<dbReference type="Pfam" id="PF03227">
    <property type="entry name" value="GILT"/>
    <property type="match status" value="1"/>
</dbReference>
<dbReference type="PANTHER" id="PTHR13234:SF70">
    <property type="entry name" value="GILT-LIKE PROTEIN C02D5.2"/>
    <property type="match status" value="1"/>
</dbReference>
<evidence type="ECO:0000256" key="1">
    <source>
        <dbReference type="ARBA" id="ARBA00005679"/>
    </source>
</evidence>
<dbReference type="Proteomes" id="UP000271162">
    <property type="component" value="Unassembled WGS sequence"/>
</dbReference>
<reference evidence="3 4" key="2">
    <citation type="submission" date="2018-11" db="EMBL/GenBank/DDBJ databases">
        <authorList>
            <consortium name="Pathogen Informatics"/>
        </authorList>
    </citation>
    <scope>NUCLEOTIDE SEQUENCE [LARGE SCALE GENOMIC DNA]</scope>
</reference>
<evidence type="ECO:0000313" key="4">
    <source>
        <dbReference type="Proteomes" id="UP000271162"/>
    </source>
</evidence>
<organism evidence="5">
    <name type="scientific">Nippostrongylus brasiliensis</name>
    <name type="common">Rat hookworm</name>
    <dbReference type="NCBI Taxonomy" id="27835"/>
    <lineage>
        <taxon>Eukaryota</taxon>
        <taxon>Metazoa</taxon>
        <taxon>Ecdysozoa</taxon>
        <taxon>Nematoda</taxon>
        <taxon>Chromadorea</taxon>
        <taxon>Rhabditida</taxon>
        <taxon>Rhabditina</taxon>
        <taxon>Rhabditomorpha</taxon>
        <taxon>Strongyloidea</taxon>
        <taxon>Heligmosomidae</taxon>
        <taxon>Nippostrongylus</taxon>
    </lineage>
</organism>
<dbReference type="InterPro" id="IPR004911">
    <property type="entry name" value="Interferon-induced_GILT"/>
</dbReference>
<gene>
    <name evidence="3" type="ORF">NBR_LOCUS7412</name>
</gene>
<dbReference type="EMBL" id="UYSL01019887">
    <property type="protein sequence ID" value="VDL71001.1"/>
    <property type="molecule type" value="Genomic_DNA"/>
</dbReference>
<keyword evidence="2" id="KW-0325">Glycoprotein</keyword>
<protein>
    <submittedName>
        <fullName evidence="5">GILT-like protein (inferred by orthology to a C. elegans protein)</fullName>
    </submittedName>
</protein>